<organism evidence="1 2">
    <name type="scientific">Rhizobium leguminosarum</name>
    <dbReference type="NCBI Taxonomy" id="384"/>
    <lineage>
        <taxon>Bacteria</taxon>
        <taxon>Pseudomonadati</taxon>
        <taxon>Pseudomonadota</taxon>
        <taxon>Alphaproteobacteria</taxon>
        <taxon>Hyphomicrobiales</taxon>
        <taxon>Rhizobiaceae</taxon>
        <taxon>Rhizobium/Agrobacterium group</taxon>
        <taxon>Rhizobium</taxon>
    </lineage>
</organism>
<evidence type="ECO:0000313" key="1">
    <source>
        <dbReference type="EMBL" id="XKQ41007.1"/>
    </source>
</evidence>
<name>A0ACD5F703_RHILE</name>
<dbReference type="Proteomes" id="UP000076193">
    <property type="component" value="Chromosome"/>
</dbReference>
<reference evidence="1" key="1">
    <citation type="submission" date="2024-10" db="EMBL/GenBank/DDBJ databases">
        <title>Strain of Rhizobium-related bacteria isolated fromm roots of Vavilovia formosa.</title>
        <authorList>
            <person name="Kimeklis A."/>
            <person name="Afonin A."/>
        </authorList>
    </citation>
    <scope>NUCLEOTIDE SEQUENCE</scope>
    <source>
        <strain evidence="1">Vaf12</strain>
    </source>
</reference>
<sequence>MARWEVVVNVVSAVSAVAAAAIAGWQAYEASTSSKDAFQAALTTQRLTACVRMNKSLETATEFMSWADLMNKPYSKNDHFGSLVVAIHNLGEETKIFRQMMPGEEAEKILKDTFELRVKLKDMIADGGDYMTQEEIINKVSALATFREKTCDKLFAP</sequence>
<protein>
    <submittedName>
        <fullName evidence="1">Uncharacterized protein</fullName>
    </submittedName>
</protein>
<gene>
    <name evidence="1" type="ORF">A4A59_003625</name>
</gene>
<proteinExistence type="predicted"/>
<dbReference type="EMBL" id="CP171844">
    <property type="protein sequence ID" value="XKQ41007.1"/>
    <property type="molecule type" value="Genomic_DNA"/>
</dbReference>
<evidence type="ECO:0000313" key="2">
    <source>
        <dbReference type="Proteomes" id="UP000076193"/>
    </source>
</evidence>
<accession>A0ACD5F703</accession>